<feature type="transmembrane region" description="Helical" evidence="2">
    <location>
        <begin position="71"/>
        <end position="93"/>
    </location>
</feature>
<evidence type="ECO:0000256" key="1">
    <source>
        <dbReference type="SAM" id="MobiDB-lite"/>
    </source>
</evidence>
<dbReference type="RefSeq" id="WP_230624837.1">
    <property type="nucleotide sequence ID" value="NZ_KN150853.1"/>
</dbReference>
<gene>
    <name evidence="3" type="ORF">DM43_1813</name>
</gene>
<proteinExistence type="predicted"/>
<reference evidence="3 4" key="1">
    <citation type="submission" date="2014-06" db="EMBL/GenBank/DDBJ databases">
        <authorList>
            <person name="Bishop-Lilly K.A."/>
            <person name="Broomall S.M."/>
            <person name="Chain P.S."/>
            <person name="Chertkov O."/>
            <person name="Coyne S.R."/>
            <person name="Daligault H.E."/>
            <person name="Davenport K.W."/>
            <person name="Erkkila T."/>
            <person name="Frey K.G."/>
            <person name="Gibbons H.S."/>
            <person name="Gu W."/>
            <person name="Jaissle J."/>
            <person name="Johnson S.L."/>
            <person name="Koroleva G.I."/>
            <person name="Ladner J.T."/>
            <person name="Lo C.-C."/>
            <person name="Minogue T.D."/>
            <person name="Munk C."/>
            <person name="Palacios G.F."/>
            <person name="Redden C.L."/>
            <person name="Rosenzweig C.N."/>
            <person name="Scholz M.B."/>
            <person name="Teshima H."/>
            <person name="Xu Y."/>
        </authorList>
    </citation>
    <scope>NUCLEOTIDE SEQUENCE [LARGE SCALE GENOMIC DNA]</scope>
    <source>
        <strain evidence="3 4">DWS 37UF10B-2</strain>
    </source>
</reference>
<name>A0AA88YZX0_BURCE</name>
<keyword evidence="2" id="KW-1133">Transmembrane helix</keyword>
<feature type="transmembrane region" description="Helical" evidence="2">
    <location>
        <begin position="269"/>
        <end position="286"/>
    </location>
</feature>
<organism evidence="3 4">
    <name type="scientific">Burkholderia cepacia</name>
    <name type="common">Pseudomonas cepacia</name>
    <dbReference type="NCBI Taxonomy" id="292"/>
    <lineage>
        <taxon>Bacteria</taxon>
        <taxon>Pseudomonadati</taxon>
        <taxon>Pseudomonadota</taxon>
        <taxon>Betaproteobacteria</taxon>
        <taxon>Burkholderiales</taxon>
        <taxon>Burkholderiaceae</taxon>
        <taxon>Burkholderia</taxon>
        <taxon>Burkholderia cepacia complex</taxon>
    </lineage>
</organism>
<dbReference type="EMBL" id="JPGD01000006">
    <property type="protein sequence ID" value="KGB93971.1"/>
    <property type="molecule type" value="Genomic_DNA"/>
</dbReference>
<keyword evidence="2" id="KW-0472">Membrane</keyword>
<feature type="transmembrane region" description="Helical" evidence="2">
    <location>
        <begin position="105"/>
        <end position="122"/>
    </location>
</feature>
<feature type="transmembrane region" description="Helical" evidence="2">
    <location>
        <begin position="12"/>
        <end position="31"/>
    </location>
</feature>
<feature type="region of interest" description="Disordered" evidence="1">
    <location>
        <begin position="362"/>
        <end position="384"/>
    </location>
</feature>
<evidence type="ECO:0000256" key="2">
    <source>
        <dbReference type="SAM" id="Phobius"/>
    </source>
</evidence>
<accession>A0AA88YZX0</accession>
<protein>
    <submittedName>
        <fullName evidence="3">Membrane protein</fullName>
    </submittedName>
</protein>
<dbReference type="Proteomes" id="UP000029575">
    <property type="component" value="Unassembled WGS sequence"/>
</dbReference>
<evidence type="ECO:0000313" key="4">
    <source>
        <dbReference type="Proteomes" id="UP000029575"/>
    </source>
</evidence>
<dbReference type="AlphaFoldDB" id="A0AA88YZX0"/>
<feature type="transmembrane region" description="Helical" evidence="2">
    <location>
        <begin position="189"/>
        <end position="210"/>
    </location>
</feature>
<feature type="transmembrane region" description="Helical" evidence="2">
    <location>
        <begin position="128"/>
        <end position="159"/>
    </location>
</feature>
<evidence type="ECO:0000313" key="3">
    <source>
        <dbReference type="EMBL" id="KGB93971.1"/>
    </source>
</evidence>
<feature type="transmembrane region" description="Helical" evidence="2">
    <location>
        <begin position="166"/>
        <end position="183"/>
    </location>
</feature>
<sequence length="384" mass="42144">MLRSLLLAGPPLSRGLIRAIAAATVLVYWGIYAKAGAFLPEFVFRDAEKIQSQIGGSGTYDGTSFDAVARWYAMLGETGTHLFVATIGALCIWRVIGHGTRVGSMLACLVLLAPCVFFNLFVASKDTIVVLMAIALAGIAQRRQFAVTLAAAVMLYAGYAALVRSYFALIVAIALVALVFRHVSWRGKVWLALAVPAALFVLPNDAYYLLQHPRDMAADYLAYGSPFGARTSFRNPMEPVSFAAFCANYLYGMFRLNLPALFMPGPKEIAMQVFVWIALASVWCRTRGVSRSYELLACLAIGHVAVSMLFEPDLGSYTRHLSSVALFCAMQFAGRAGRGREARRTVNRKRTSHIPYTRAAGPAYRPSPARPAVVERRRPLWTRK</sequence>
<comment type="caution">
    <text evidence="3">The sequence shown here is derived from an EMBL/GenBank/DDBJ whole genome shotgun (WGS) entry which is preliminary data.</text>
</comment>
<keyword evidence="2" id="KW-0812">Transmembrane</keyword>